<evidence type="ECO:0000313" key="1">
    <source>
        <dbReference type="EMBL" id="PMQ20056.1"/>
    </source>
</evidence>
<dbReference type="RefSeq" id="WP_041648988.1">
    <property type="nucleotide sequence ID" value="NZ_JABUYH010000042.1"/>
</dbReference>
<dbReference type="AlphaFoldDB" id="A0A2N7S1N3"/>
<gene>
    <name evidence="1" type="ORF">CIK84_00010</name>
</gene>
<dbReference type="Proteomes" id="UP000235739">
    <property type="component" value="Unassembled WGS sequence"/>
</dbReference>
<comment type="caution">
    <text evidence="1">The sequence shown here is derived from an EMBL/GenBank/DDBJ whole genome shotgun (WGS) entry which is preliminary data.</text>
</comment>
<organism evidence="1 2">
    <name type="scientific">Glutamicibacter arilaitensis</name>
    <dbReference type="NCBI Taxonomy" id="256701"/>
    <lineage>
        <taxon>Bacteria</taxon>
        <taxon>Bacillati</taxon>
        <taxon>Actinomycetota</taxon>
        <taxon>Actinomycetes</taxon>
        <taxon>Micrococcales</taxon>
        <taxon>Micrococcaceae</taxon>
        <taxon>Glutamicibacter</taxon>
    </lineage>
</organism>
<reference evidence="1 2" key="1">
    <citation type="journal article" date="2017" name="Elife">
        <title>Extensive horizontal gene transfer in cheese-associated bacteria.</title>
        <authorList>
            <person name="Bonham K.S."/>
            <person name="Wolfe B.E."/>
            <person name="Dutton R.J."/>
        </authorList>
    </citation>
    <scope>NUCLEOTIDE SEQUENCE [LARGE SCALE GENOMIC DNA]</scope>
    <source>
        <strain evidence="1 2">JB182</strain>
    </source>
</reference>
<dbReference type="Pfam" id="PF19136">
    <property type="entry name" value="DUF5819"/>
    <property type="match status" value="1"/>
</dbReference>
<accession>A0A2N7S1N3</accession>
<sequence>MRQQKTKPKLFTVLVLLIAGVAALGHVGATLAFTGPSTPIKSSLQPELNKYFLGPLDQGWSLFAPGPYSQDEYFTMRACLSSAEICAKGSKHGAKFSEWRDVTAEEMESRAGNMFANRESKQSKSIHGRLWSAASNLTADSRSQIARPFIQGTPVFGVDLNSDEAREKYSATALSNLRAYKRMEDTAVGFASLYAIEQWGGASMVEIKLRREPIVPFAQRNDENSTTKTRETYIGWRDTKEFSQAAVLVWS</sequence>
<dbReference type="InterPro" id="IPR043857">
    <property type="entry name" value="DUF5819"/>
</dbReference>
<dbReference type="EMBL" id="PNQX01000001">
    <property type="protein sequence ID" value="PMQ20056.1"/>
    <property type="molecule type" value="Genomic_DNA"/>
</dbReference>
<name>A0A2N7S1N3_9MICC</name>
<evidence type="ECO:0000313" key="2">
    <source>
        <dbReference type="Proteomes" id="UP000235739"/>
    </source>
</evidence>
<proteinExistence type="predicted"/>
<protein>
    <submittedName>
        <fullName evidence="1">Uncharacterized protein</fullName>
    </submittedName>
</protein>
<dbReference type="GeneID" id="303186235"/>